<keyword evidence="2" id="KW-0812">Transmembrane</keyword>
<dbReference type="EMBL" id="FZMO01000536">
    <property type="protein sequence ID" value="SNQ51395.1"/>
    <property type="molecule type" value="Genomic_DNA"/>
</dbReference>
<organism evidence="3 4">
    <name type="scientific">Frankia canadensis</name>
    <dbReference type="NCBI Taxonomy" id="1836972"/>
    <lineage>
        <taxon>Bacteria</taxon>
        <taxon>Bacillati</taxon>
        <taxon>Actinomycetota</taxon>
        <taxon>Actinomycetes</taxon>
        <taxon>Frankiales</taxon>
        <taxon>Frankiaceae</taxon>
        <taxon>Frankia</taxon>
    </lineage>
</organism>
<evidence type="ECO:0000256" key="1">
    <source>
        <dbReference type="SAM" id="MobiDB-lite"/>
    </source>
</evidence>
<name>A0A2I2L0F9_9ACTN</name>
<sequence length="257" mass="27482">MDNVARRLIIIIVATGAVSVVTGVMIGRYAIPDKGASPDTASVAPAPTSEAKPTTATPTLIPTPGPTSAPSEVVDGQSQVPGLPMRVNEFKIPVGYPHNEPGAVSACANYVAAYSDASNREPARIREVFKSITTEDSVAERVSQRLVEANNGTAKNFGVSSVNSPNFVLQYRVLGYKVVESKSDEAKIYIWLNANAGVTDGTPETKPRDFWGTDLCTVQWRGSDWKLFDANDGPDGPDPAEQRSEEFRRFLLIGAGA</sequence>
<evidence type="ECO:0000313" key="3">
    <source>
        <dbReference type="EMBL" id="SNQ51395.1"/>
    </source>
</evidence>
<keyword evidence="4" id="KW-1185">Reference proteome</keyword>
<evidence type="ECO:0000256" key="2">
    <source>
        <dbReference type="SAM" id="Phobius"/>
    </source>
</evidence>
<protein>
    <submittedName>
        <fullName evidence="3">Uncharacterized protein</fullName>
    </submittedName>
</protein>
<proteinExistence type="predicted"/>
<accession>A0A2I2L0F9</accession>
<reference evidence="3 4" key="1">
    <citation type="submission" date="2017-06" db="EMBL/GenBank/DDBJ databases">
        <authorList>
            <person name="Kim H.J."/>
            <person name="Triplett B.A."/>
        </authorList>
    </citation>
    <scope>NUCLEOTIDE SEQUENCE [LARGE SCALE GENOMIC DNA]</scope>
    <source>
        <strain evidence="3">FRACA_ARgP5</strain>
    </source>
</reference>
<dbReference type="AlphaFoldDB" id="A0A2I2L0F9"/>
<keyword evidence="2" id="KW-1133">Transmembrane helix</keyword>
<evidence type="ECO:0000313" key="4">
    <source>
        <dbReference type="Proteomes" id="UP000234331"/>
    </source>
</evidence>
<dbReference type="Proteomes" id="UP000234331">
    <property type="component" value="Unassembled WGS sequence"/>
</dbReference>
<feature type="region of interest" description="Disordered" evidence="1">
    <location>
        <begin position="36"/>
        <end position="79"/>
    </location>
</feature>
<gene>
    <name evidence="3" type="ORF">FRACA_70011</name>
</gene>
<keyword evidence="2" id="KW-0472">Membrane</keyword>
<feature type="transmembrane region" description="Helical" evidence="2">
    <location>
        <begin position="7"/>
        <end position="31"/>
    </location>
</feature>